<evidence type="ECO:0000313" key="3">
    <source>
        <dbReference type="EMBL" id="GAH76448.1"/>
    </source>
</evidence>
<dbReference type="GO" id="GO:0003677">
    <property type="term" value="F:DNA binding"/>
    <property type="evidence" value="ECO:0007669"/>
    <property type="project" value="InterPro"/>
</dbReference>
<dbReference type="PANTHER" id="PTHR32472">
    <property type="entry name" value="DNA REPAIR PROTEIN RADA"/>
    <property type="match status" value="1"/>
</dbReference>
<dbReference type="InterPro" id="IPR027417">
    <property type="entry name" value="P-loop_NTPase"/>
</dbReference>
<dbReference type="GO" id="GO:0005829">
    <property type="term" value="C:cytosol"/>
    <property type="evidence" value="ECO:0007669"/>
    <property type="project" value="TreeGrafter"/>
</dbReference>
<name>X1K317_9ZZZZ</name>
<dbReference type="InterPro" id="IPR020588">
    <property type="entry name" value="RecA_ATP-bd"/>
</dbReference>
<dbReference type="GO" id="GO:0005524">
    <property type="term" value="F:ATP binding"/>
    <property type="evidence" value="ECO:0007669"/>
    <property type="project" value="InterPro"/>
</dbReference>
<proteinExistence type="predicted"/>
<dbReference type="GO" id="GO:0046872">
    <property type="term" value="F:metal ion binding"/>
    <property type="evidence" value="ECO:0007669"/>
    <property type="project" value="UniProtKB-KW"/>
</dbReference>
<accession>X1K317</accession>
<evidence type="ECO:0000259" key="2">
    <source>
        <dbReference type="PROSITE" id="PS50162"/>
    </source>
</evidence>
<evidence type="ECO:0000256" key="1">
    <source>
        <dbReference type="ARBA" id="ARBA00022723"/>
    </source>
</evidence>
<reference evidence="3" key="1">
    <citation type="journal article" date="2014" name="Front. Microbiol.">
        <title>High frequency of phylogenetically diverse reductive dehalogenase-homologous genes in deep subseafloor sedimentary metagenomes.</title>
        <authorList>
            <person name="Kawai M."/>
            <person name="Futagami T."/>
            <person name="Toyoda A."/>
            <person name="Takaki Y."/>
            <person name="Nishi S."/>
            <person name="Hori S."/>
            <person name="Arai W."/>
            <person name="Tsubouchi T."/>
            <person name="Morono Y."/>
            <person name="Uchiyama I."/>
            <person name="Ito T."/>
            <person name="Fujiyama A."/>
            <person name="Inagaki F."/>
            <person name="Takami H."/>
        </authorList>
    </citation>
    <scope>NUCLEOTIDE SEQUENCE</scope>
    <source>
        <strain evidence="3">Expedition CK06-06</strain>
    </source>
</reference>
<dbReference type="PROSITE" id="PS50162">
    <property type="entry name" value="RECA_2"/>
    <property type="match status" value="1"/>
</dbReference>
<sequence length="143" mass="15183">MGKSDKSGTRTVFVCQQCGKESLKWLGRCPNCQEWNSFVETTIKAATPTNISAIENPPQELSQVATEISDRIPLPLAEFNRVLGGGLVSGSMVLIAGDPGIGKSTLLLQVSALVAQAGGKVIYVSGEETLPQIRLRAERLGVS</sequence>
<dbReference type="EMBL" id="BARU01044134">
    <property type="protein sequence ID" value="GAH76448.1"/>
    <property type="molecule type" value="Genomic_DNA"/>
</dbReference>
<dbReference type="Gene3D" id="3.40.50.300">
    <property type="entry name" value="P-loop containing nucleotide triphosphate hydrolases"/>
    <property type="match status" value="1"/>
</dbReference>
<dbReference type="PANTHER" id="PTHR32472:SF10">
    <property type="entry name" value="DNA REPAIR PROTEIN RADA-LIKE PROTEIN"/>
    <property type="match status" value="1"/>
</dbReference>
<feature type="domain" description="RecA family profile 1" evidence="2">
    <location>
        <begin position="68"/>
        <end position="143"/>
    </location>
</feature>
<dbReference type="SUPFAM" id="SSF52540">
    <property type="entry name" value="P-loop containing nucleoside triphosphate hydrolases"/>
    <property type="match status" value="1"/>
</dbReference>
<dbReference type="GO" id="GO:0140664">
    <property type="term" value="F:ATP-dependent DNA damage sensor activity"/>
    <property type="evidence" value="ECO:0007669"/>
    <property type="project" value="InterPro"/>
</dbReference>
<protein>
    <recommendedName>
        <fullName evidence="2">RecA family profile 1 domain-containing protein</fullName>
    </recommendedName>
</protein>
<comment type="caution">
    <text evidence="3">The sequence shown here is derived from an EMBL/GenBank/DDBJ whole genome shotgun (WGS) entry which is preliminary data.</text>
</comment>
<dbReference type="Pfam" id="PF13481">
    <property type="entry name" value="AAA_25"/>
    <property type="match status" value="1"/>
</dbReference>
<dbReference type="AlphaFoldDB" id="X1K317"/>
<organism evidence="3">
    <name type="scientific">marine sediment metagenome</name>
    <dbReference type="NCBI Taxonomy" id="412755"/>
    <lineage>
        <taxon>unclassified sequences</taxon>
        <taxon>metagenomes</taxon>
        <taxon>ecological metagenomes</taxon>
    </lineage>
</organism>
<keyword evidence="1" id="KW-0479">Metal-binding</keyword>
<dbReference type="PRINTS" id="PR01874">
    <property type="entry name" value="DNAREPAIRADA"/>
</dbReference>
<gene>
    <name evidence="3" type="ORF">S03H2_67415</name>
</gene>
<feature type="non-terminal residue" evidence="3">
    <location>
        <position position="143"/>
    </location>
</feature>
<dbReference type="InterPro" id="IPR041166">
    <property type="entry name" value="Rubredoxin_2"/>
</dbReference>
<dbReference type="GO" id="GO:0000725">
    <property type="term" value="P:recombinational repair"/>
    <property type="evidence" value="ECO:0007669"/>
    <property type="project" value="TreeGrafter"/>
</dbReference>
<dbReference type="Pfam" id="PF18073">
    <property type="entry name" value="Zn_ribbon_LapB"/>
    <property type="match status" value="1"/>
</dbReference>